<keyword evidence="1" id="KW-0812">Transmembrane</keyword>
<dbReference type="EMBL" id="CP000910">
    <property type="protein sequence ID" value="ABY24470.1"/>
    <property type="molecule type" value="Genomic_DNA"/>
</dbReference>
<organism evidence="2 3">
    <name type="scientific">Renibacterium salmoninarum (strain ATCC 33209 / DSM 20767 / JCM 11484 / NBRC 15589 / NCIMB 2235)</name>
    <dbReference type="NCBI Taxonomy" id="288705"/>
    <lineage>
        <taxon>Bacteria</taxon>
        <taxon>Bacillati</taxon>
        <taxon>Actinomycetota</taxon>
        <taxon>Actinomycetes</taxon>
        <taxon>Micrococcales</taxon>
        <taxon>Micrococcaceae</taxon>
        <taxon>Renibacterium</taxon>
    </lineage>
</organism>
<dbReference type="AlphaFoldDB" id="A9WTE9"/>
<name>A9WTE9_RENSM</name>
<evidence type="ECO:0000313" key="2">
    <source>
        <dbReference type="EMBL" id="ABY24470.1"/>
    </source>
</evidence>
<dbReference type="KEGG" id="rsa:RSal33209_2745"/>
<feature type="transmembrane region" description="Helical" evidence="1">
    <location>
        <begin position="85"/>
        <end position="108"/>
    </location>
</feature>
<reference evidence="3" key="1">
    <citation type="journal article" date="2008" name="J. Bacteriol.">
        <title>Genome sequence of the fish pathogen Renibacterium salmoninarum suggests reductive evolution away from an environmental Arthrobacter ancestor.</title>
        <authorList>
            <person name="Wiens G.D."/>
            <person name="Rockey D.D."/>
            <person name="Wu Z."/>
            <person name="Chang J."/>
            <person name="Levy R."/>
            <person name="Crane S."/>
            <person name="Chen D.S."/>
            <person name="Capri G.R."/>
            <person name="Burnett J.R."/>
            <person name="Sudheesh P.S."/>
            <person name="Schipma M.J."/>
            <person name="Burd H."/>
            <person name="Bhattacharyya A."/>
            <person name="Rhodes L.D."/>
            <person name="Kaul R."/>
            <person name="Strom M.S."/>
        </authorList>
    </citation>
    <scope>NUCLEOTIDE SEQUENCE [LARGE SCALE GENOMIC DNA]</scope>
    <source>
        <strain evidence="3">ATCC 33209 / DSM 20767 / JCM 11484 / NBRC 15589 / NCIMB 2235</strain>
    </source>
</reference>
<dbReference type="HOGENOM" id="CLU_1685157_0_0_11"/>
<dbReference type="Proteomes" id="UP000002007">
    <property type="component" value="Chromosome"/>
</dbReference>
<keyword evidence="1" id="KW-1133">Transmembrane helix</keyword>
<sequence length="156" mass="16754">MAENLDDQPNDEEAAYRVAWAPLAVCSAGFAAFEVALIWANGQFIWFPVIAVAAAVVMFIILRVLGAKYGAERPWFGGKKTGGIVLRVAGFILFLLAFVLGIIVGTWLRNGLFAEGVPSAIAIVLSWAVVLILALIYYRLVEAIMNLLAAATANRG</sequence>
<feature type="transmembrane region" description="Helical" evidence="1">
    <location>
        <begin position="18"/>
        <end position="39"/>
    </location>
</feature>
<proteinExistence type="predicted"/>
<keyword evidence="3" id="KW-1185">Reference proteome</keyword>
<keyword evidence="1" id="KW-0472">Membrane</keyword>
<evidence type="ECO:0000256" key="1">
    <source>
        <dbReference type="SAM" id="Phobius"/>
    </source>
</evidence>
<feature type="transmembrane region" description="Helical" evidence="1">
    <location>
        <begin position="45"/>
        <end position="65"/>
    </location>
</feature>
<accession>A9WTE9</accession>
<gene>
    <name evidence="2" type="ordered locus">RSal33209_2745</name>
</gene>
<protein>
    <submittedName>
        <fullName evidence="2">Uncharacterized protein</fullName>
    </submittedName>
</protein>
<evidence type="ECO:0000313" key="3">
    <source>
        <dbReference type="Proteomes" id="UP000002007"/>
    </source>
</evidence>
<feature type="transmembrane region" description="Helical" evidence="1">
    <location>
        <begin position="120"/>
        <end position="138"/>
    </location>
</feature>
<dbReference type="RefSeq" id="WP_012246125.1">
    <property type="nucleotide sequence ID" value="NC_010168.1"/>
</dbReference>
<dbReference type="STRING" id="288705.RSal33209_2745"/>